<feature type="domain" description="SWIM-type" evidence="2">
    <location>
        <begin position="91"/>
        <end position="129"/>
    </location>
</feature>
<evidence type="ECO:0000256" key="1">
    <source>
        <dbReference type="PROSITE-ProRule" id="PRU00325"/>
    </source>
</evidence>
<dbReference type="AlphaFoldDB" id="A0A811K699"/>
<keyword evidence="1" id="KW-0863">Zinc-finger</keyword>
<evidence type="ECO:0000259" key="2">
    <source>
        <dbReference type="PROSITE" id="PS50966"/>
    </source>
</evidence>
<evidence type="ECO:0000313" key="4">
    <source>
        <dbReference type="Proteomes" id="UP000614601"/>
    </source>
</evidence>
<accession>A0A811K699</accession>
<dbReference type="GO" id="GO:0008270">
    <property type="term" value="F:zinc ion binding"/>
    <property type="evidence" value="ECO:0007669"/>
    <property type="project" value="UniProtKB-KW"/>
</dbReference>
<sequence>MNVNQAIEVELTLPTLIEQYLQYCVRDVTIQMSMKAKIRRIYKWTKVLGNLVVRNAMKIVANKRIAIFHDQNRKRQSFFKVGNEESWLPVNKIHLNSRHCNCAYFKDIVMKSSKGYLCQHLTALRIVHALNIAYYTTTKDLSTED</sequence>
<reference evidence="3" key="1">
    <citation type="submission" date="2020-09" db="EMBL/GenBank/DDBJ databases">
        <authorList>
            <person name="Kikuchi T."/>
        </authorList>
    </citation>
    <scope>NUCLEOTIDE SEQUENCE</scope>
    <source>
        <strain evidence="3">SH1</strain>
    </source>
</reference>
<name>A0A811K699_9BILA</name>
<keyword evidence="1" id="KW-0862">Zinc</keyword>
<protein>
    <recommendedName>
        <fullName evidence="2">SWIM-type domain-containing protein</fullName>
    </recommendedName>
</protein>
<proteinExistence type="predicted"/>
<keyword evidence="1" id="KW-0479">Metal-binding</keyword>
<dbReference type="Proteomes" id="UP000614601">
    <property type="component" value="Unassembled WGS sequence"/>
</dbReference>
<keyword evidence="4" id="KW-1185">Reference proteome</keyword>
<dbReference type="InterPro" id="IPR007527">
    <property type="entry name" value="Znf_SWIM"/>
</dbReference>
<dbReference type="PROSITE" id="PS50966">
    <property type="entry name" value="ZF_SWIM"/>
    <property type="match status" value="1"/>
</dbReference>
<evidence type="ECO:0000313" key="3">
    <source>
        <dbReference type="EMBL" id="CAD5210938.1"/>
    </source>
</evidence>
<dbReference type="Proteomes" id="UP000783686">
    <property type="component" value="Unassembled WGS sequence"/>
</dbReference>
<dbReference type="EMBL" id="CAJFCW020000002">
    <property type="protein sequence ID" value="CAG9092398.1"/>
    <property type="molecule type" value="Genomic_DNA"/>
</dbReference>
<dbReference type="EMBL" id="CAJFDH010000002">
    <property type="protein sequence ID" value="CAD5210938.1"/>
    <property type="molecule type" value="Genomic_DNA"/>
</dbReference>
<organism evidence="3 4">
    <name type="scientific">Bursaphelenchus okinawaensis</name>
    <dbReference type="NCBI Taxonomy" id="465554"/>
    <lineage>
        <taxon>Eukaryota</taxon>
        <taxon>Metazoa</taxon>
        <taxon>Ecdysozoa</taxon>
        <taxon>Nematoda</taxon>
        <taxon>Chromadorea</taxon>
        <taxon>Rhabditida</taxon>
        <taxon>Tylenchina</taxon>
        <taxon>Tylenchomorpha</taxon>
        <taxon>Aphelenchoidea</taxon>
        <taxon>Aphelenchoididae</taxon>
        <taxon>Bursaphelenchus</taxon>
    </lineage>
</organism>
<gene>
    <name evidence="3" type="ORF">BOKJ2_LOCUS3444</name>
</gene>
<comment type="caution">
    <text evidence="3">The sequence shown here is derived from an EMBL/GenBank/DDBJ whole genome shotgun (WGS) entry which is preliminary data.</text>
</comment>
<dbReference type="OrthoDB" id="10340532at2759"/>